<organism evidence="1 2">
    <name type="scientific">Amanita muscaria (strain Koide BX008)</name>
    <dbReference type="NCBI Taxonomy" id="946122"/>
    <lineage>
        <taxon>Eukaryota</taxon>
        <taxon>Fungi</taxon>
        <taxon>Dikarya</taxon>
        <taxon>Basidiomycota</taxon>
        <taxon>Agaricomycotina</taxon>
        <taxon>Agaricomycetes</taxon>
        <taxon>Agaricomycetidae</taxon>
        <taxon>Agaricales</taxon>
        <taxon>Pluteineae</taxon>
        <taxon>Amanitaceae</taxon>
        <taxon>Amanita</taxon>
    </lineage>
</organism>
<protein>
    <submittedName>
        <fullName evidence="1">Uncharacterized protein</fullName>
    </submittedName>
</protein>
<accession>A0A0C2XEI0</accession>
<reference evidence="1 2" key="1">
    <citation type="submission" date="2014-04" db="EMBL/GenBank/DDBJ databases">
        <title>Evolutionary Origins and Diversification of the Mycorrhizal Mutualists.</title>
        <authorList>
            <consortium name="DOE Joint Genome Institute"/>
            <consortium name="Mycorrhizal Genomics Consortium"/>
            <person name="Kohler A."/>
            <person name="Kuo A."/>
            <person name="Nagy L.G."/>
            <person name="Floudas D."/>
            <person name="Copeland A."/>
            <person name="Barry K.W."/>
            <person name="Cichocki N."/>
            <person name="Veneault-Fourrey C."/>
            <person name="LaButti K."/>
            <person name="Lindquist E.A."/>
            <person name="Lipzen A."/>
            <person name="Lundell T."/>
            <person name="Morin E."/>
            <person name="Murat C."/>
            <person name="Riley R."/>
            <person name="Ohm R."/>
            <person name="Sun H."/>
            <person name="Tunlid A."/>
            <person name="Henrissat B."/>
            <person name="Grigoriev I.V."/>
            <person name="Hibbett D.S."/>
            <person name="Martin F."/>
        </authorList>
    </citation>
    <scope>NUCLEOTIDE SEQUENCE [LARGE SCALE GENOMIC DNA]</scope>
    <source>
        <strain evidence="1 2">Koide BX008</strain>
    </source>
</reference>
<dbReference type="EMBL" id="KN818232">
    <property type="protein sequence ID" value="KIL67233.1"/>
    <property type="molecule type" value="Genomic_DNA"/>
</dbReference>
<evidence type="ECO:0000313" key="1">
    <source>
        <dbReference type="EMBL" id="KIL67233.1"/>
    </source>
</evidence>
<dbReference type="AlphaFoldDB" id="A0A0C2XEI0"/>
<dbReference type="HOGENOM" id="CLU_2830659_0_0_1"/>
<proteinExistence type="predicted"/>
<keyword evidence="2" id="KW-1185">Reference proteome</keyword>
<sequence>MENQDLSCLSKYSSKDWMTLDILAGALWNWKQLTLQLYRRSKPQCSDTPHLCESVIVCDGLVCGGN</sequence>
<name>A0A0C2XEI0_AMAMK</name>
<evidence type="ECO:0000313" key="2">
    <source>
        <dbReference type="Proteomes" id="UP000054549"/>
    </source>
</evidence>
<gene>
    <name evidence="1" type="ORF">M378DRAFT_159632</name>
</gene>
<dbReference type="InParanoid" id="A0A0C2XEI0"/>
<dbReference type="Proteomes" id="UP000054549">
    <property type="component" value="Unassembled WGS sequence"/>
</dbReference>